<dbReference type="Pfam" id="PF00005">
    <property type="entry name" value="ABC_tran"/>
    <property type="match status" value="1"/>
</dbReference>
<dbReference type="InterPro" id="IPR017871">
    <property type="entry name" value="ABC_transporter-like_CS"/>
</dbReference>
<evidence type="ECO:0000256" key="3">
    <source>
        <dbReference type="ARBA" id="ARBA00022840"/>
    </source>
</evidence>
<evidence type="ECO:0000313" key="6">
    <source>
        <dbReference type="Proteomes" id="UP000178724"/>
    </source>
</evidence>
<dbReference type="AlphaFoldDB" id="A0A1F4Q1X5"/>
<dbReference type="InterPro" id="IPR003593">
    <property type="entry name" value="AAA+_ATPase"/>
</dbReference>
<evidence type="ECO:0000256" key="1">
    <source>
        <dbReference type="ARBA" id="ARBA00022448"/>
    </source>
</evidence>
<dbReference type="Gene3D" id="3.40.50.300">
    <property type="entry name" value="P-loop containing nucleotide triphosphate hydrolases"/>
    <property type="match status" value="1"/>
</dbReference>
<dbReference type="InterPro" id="IPR003439">
    <property type="entry name" value="ABC_transporter-like_ATP-bd"/>
</dbReference>
<dbReference type="CDD" id="cd03255">
    <property type="entry name" value="ABC_MJ0796_LolCDE_FtsE"/>
    <property type="match status" value="1"/>
</dbReference>
<dbReference type="GO" id="GO:0098796">
    <property type="term" value="C:membrane protein complex"/>
    <property type="evidence" value="ECO:0007669"/>
    <property type="project" value="UniProtKB-ARBA"/>
</dbReference>
<evidence type="ECO:0000313" key="5">
    <source>
        <dbReference type="EMBL" id="OGB89955.1"/>
    </source>
</evidence>
<protein>
    <submittedName>
        <fullName evidence="5">Macrolide ABC transporter ATP-binding protein</fullName>
    </submittedName>
</protein>
<dbReference type="InterPro" id="IPR027417">
    <property type="entry name" value="P-loop_NTPase"/>
</dbReference>
<dbReference type="PANTHER" id="PTHR24220">
    <property type="entry name" value="IMPORT ATP-BINDING PROTEIN"/>
    <property type="match status" value="1"/>
</dbReference>
<dbReference type="GO" id="GO:0005524">
    <property type="term" value="F:ATP binding"/>
    <property type="evidence" value="ECO:0007669"/>
    <property type="project" value="UniProtKB-KW"/>
</dbReference>
<dbReference type="InterPro" id="IPR017911">
    <property type="entry name" value="MacB-like_ATP-bd"/>
</dbReference>
<dbReference type="EMBL" id="METM01000018">
    <property type="protein sequence ID" value="OGB89955.1"/>
    <property type="molecule type" value="Genomic_DNA"/>
</dbReference>
<proteinExistence type="predicted"/>
<dbReference type="Proteomes" id="UP000178724">
    <property type="component" value="Unassembled WGS sequence"/>
</dbReference>
<dbReference type="GO" id="GO:0005886">
    <property type="term" value="C:plasma membrane"/>
    <property type="evidence" value="ECO:0007669"/>
    <property type="project" value="TreeGrafter"/>
</dbReference>
<dbReference type="SMART" id="SM00382">
    <property type="entry name" value="AAA"/>
    <property type="match status" value="1"/>
</dbReference>
<dbReference type="SUPFAM" id="SSF52540">
    <property type="entry name" value="P-loop containing nucleoside triphosphate hydrolases"/>
    <property type="match status" value="1"/>
</dbReference>
<dbReference type="FunFam" id="3.40.50.300:FF:000032">
    <property type="entry name" value="Export ABC transporter ATP-binding protein"/>
    <property type="match status" value="1"/>
</dbReference>
<evidence type="ECO:0000256" key="2">
    <source>
        <dbReference type="ARBA" id="ARBA00022741"/>
    </source>
</evidence>
<dbReference type="PROSITE" id="PS50893">
    <property type="entry name" value="ABC_TRANSPORTER_2"/>
    <property type="match status" value="1"/>
</dbReference>
<evidence type="ECO:0000259" key="4">
    <source>
        <dbReference type="PROSITE" id="PS50893"/>
    </source>
</evidence>
<accession>A0A1F4Q1X5</accession>
<dbReference type="GO" id="GO:0022857">
    <property type="term" value="F:transmembrane transporter activity"/>
    <property type="evidence" value="ECO:0007669"/>
    <property type="project" value="TreeGrafter"/>
</dbReference>
<gene>
    <name evidence="5" type="ORF">A2625_07735</name>
</gene>
<dbReference type="PROSITE" id="PS00211">
    <property type="entry name" value="ABC_TRANSPORTER_1"/>
    <property type="match status" value="1"/>
</dbReference>
<reference evidence="5 6" key="1">
    <citation type="journal article" date="2016" name="Nat. Commun.">
        <title>Thousands of microbial genomes shed light on interconnected biogeochemical processes in an aquifer system.</title>
        <authorList>
            <person name="Anantharaman K."/>
            <person name="Brown C.T."/>
            <person name="Hug L.A."/>
            <person name="Sharon I."/>
            <person name="Castelle C.J."/>
            <person name="Probst A.J."/>
            <person name="Thomas B.C."/>
            <person name="Singh A."/>
            <person name="Wilkins M.J."/>
            <person name="Karaoz U."/>
            <person name="Brodie E.L."/>
            <person name="Williams K.H."/>
            <person name="Hubbard S.S."/>
            <person name="Banfield J.F."/>
        </authorList>
    </citation>
    <scope>NUCLEOTIDE SEQUENCE [LARGE SCALE GENOMIC DNA]</scope>
</reference>
<organism evidence="5 6">
    <name type="scientific">candidate division WOR-1 bacterium RIFCSPHIGHO2_01_FULL_53_15</name>
    <dbReference type="NCBI Taxonomy" id="1802564"/>
    <lineage>
        <taxon>Bacteria</taxon>
        <taxon>Bacillati</taxon>
        <taxon>Saganbacteria</taxon>
    </lineage>
</organism>
<keyword evidence="2" id="KW-0547">Nucleotide-binding</keyword>
<feature type="domain" description="ABC transporter" evidence="4">
    <location>
        <begin position="4"/>
        <end position="223"/>
    </location>
</feature>
<dbReference type="InterPro" id="IPR015854">
    <property type="entry name" value="ABC_transpr_LolD-like"/>
</dbReference>
<name>A0A1F4Q1X5_UNCSA</name>
<keyword evidence="3 5" id="KW-0067">ATP-binding</keyword>
<comment type="caution">
    <text evidence="5">The sequence shown here is derived from an EMBL/GenBank/DDBJ whole genome shotgun (WGS) entry which is preliminary data.</text>
</comment>
<sequence length="223" mass="24573">MPIVRTDNLGRTYRTGQIEVAALCMIDLAIEPGEFLAIVGPSGSGKTTLLNMIGALDSPSHGKIFFEEEDLTAARPARLAEIRLKKIGFVFQAYNLIPVLTAIENIEYVMLLQGWPEKKRREKAFALLKEVGLEGFANRRPADMSGGQQQRVAVARAIASEPKIVLADEPTANLDSKTGAALIDLMHELNQKKGVTFVFSTHDPMVMQRAQRLIRLKDGMIEA</sequence>
<keyword evidence="1" id="KW-0813">Transport</keyword>
<dbReference type="GO" id="GO:0016887">
    <property type="term" value="F:ATP hydrolysis activity"/>
    <property type="evidence" value="ECO:0007669"/>
    <property type="project" value="InterPro"/>
</dbReference>